<evidence type="ECO:0000313" key="4">
    <source>
        <dbReference type="Proteomes" id="UP001580430"/>
    </source>
</evidence>
<accession>A0ABV5BVB6</accession>
<dbReference type="Gene3D" id="3.40.50.720">
    <property type="entry name" value="NAD(P)-binding Rossmann-like Domain"/>
    <property type="match status" value="1"/>
</dbReference>
<dbReference type="PRINTS" id="PR00081">
    <property type="entry name" value="GDHRDH"/>
</dbReference>
<comment type="caution">
    <text evidence="3">The sequence shown here is derived from an EMBL/GenBank/DDBJ whole genome shotgun (WGS) entry which is preliminary data.</text>
</comment>
<dbReference type="RefSeq" id="WP_375518467.1">
    <property type="nucleotide sequence ID" value="NZ_JBHIRY010000001.1"/>
</dbReference>
<dbReference type="InterPro" id="IPR036291">
    <property type="entry name" value="NAD(P)-bd_dom_sf"/>
</dbReference>
<dbReference type="Pfam" id="PF13561">
    <property type="entry name" value="adh_short_C2"/>
    <property type="match status" value="1"/>
</dbReference>
<name>A0ABV5BVB6_9BACL</name>
<sequence>MDGGIRILTGKNFLVIGGSRGIGRATVKKLAEQGANVTFTYKDNEAAAKELCGHAGKGSGKIECIQADAADSSTTSQVLETVRKDIAKLDGLVVNAGINRDSNLVTMDEDSWNEVISTNLTGTFHYLKSASNKFIRQGSGSIVCVSSITGLVGMPGIANYAASKAGQIALVRSLALEIARFNIRVNAVAPGFINTDMYQDLSEKFRQSTERHIPLGRAGDPEEVANVICFLLSDQASYITGSVITVDGGFAHKYYK</sequence>
<dbReference type="InterPro" id="IPR002347">
    <property type="entry name" value="SDR_fam"/>
</dbReference>
<dbReference type="PANTHER" id="PTHR42879">
    <property type="entry name" value="3-OXOACYL-(ACYL-CARRIER-PROTEIN) REDUCTASE"/>
    <property type="match status" value="1"/>
</dbReference>
<protein>
    <submittedName>
        <fullName evidence="3">SDR family oxidoreductase</fullName>
    </submittedName>
</protein>
<evidence type="ECO:0000313" key="3">
    <source>
        <dbReference type="EMBL" id="MFB5759225.1"/>
    </source>
</evidence>
<dbReference type="SMART" id="SM00822">
    <property type="entry name" value="PKS_KR"/>
    <property type="match status" value="1"/>
</dbReference>
<dbReference type="InterPro" id="IPR050259">
    <property type="entry name" value="SDR"/>
</dbReference>
<dbReference type="SUPFAM" id="SSF51735">
    <property type="entry name" value="NAD(P)-binding Rossmann-fold domains"/>
    <property type="match status" value="1"/>
</dbReference>
<dbReference type="PRINTS" id="PR00080">
    <property type="entry name" value="SDRFAMILY"/>
</dbReference>
<evidence type="ECO:0000256" key="1">
    <source>
        <dbReference type="ARBA" id="ARBA00006484"/>
    </source>
</evidence>
<dbReference type="EMBL" id="JBHIRY010000001">
    <property type="protein sequence ID" value="MFB5759225.1"/>
    <property type="molecule type" value="Genomic_DNA"/>
</dbReference>
<dbReference type="NCBIfam" id="NF009466">
    <property type="entry name" value="PRK12826.1-2"/>
    <property type="match status" value="1"/>
</dbReference>
<dbReference type="PANTHER" id="PTHR42879:SF2">
    <property type="entry name" value="3-OXOACYL-[ACYL-CARRIER-PROTEIN] REDUCTASE FABG"/>
    <property type="match status" value="1"/>
</dbReference>
<dbReference type="InterPro" id="IPR057326">
    <property type="entry name" value="KR_dom"/>
</dbReference>
<organism evidence="3 4">
    <name type="scientific">Paenibacillus medicaginis</name>
    <dbReference type="NCBI Taxonomy" id="1470560"/>
    <lineage>
        <taxon>Bacteria</taxon>
        <taxon>Bacillati</taxon>
        <taxon>Bacillota</taxon>
        <taxon>Bacilli</taxon>
        <taxon>Bacillales</taxon>
        <taxon>Paenibacillaceae</taxon>
        <taxon>Paenibacillus</taxon>
    </lineage>
</organism>
<gene>
    <name evidence="3" type="ORF">ACE5LO_02345</name>
</gene>
<reference evidence="3 4" key="1">
    <citation type="submission" date="2024-09" db="EMBL/GenBank/DDBJ databases">
        <title>Paenibacillus zeirhizospherea sp. nov., isolated from surface of the maize (Zea mays) roots in a horticulture field, Hungary.</title>
        <authorList>
            <person name="Marton D."/>
            <person name="Farkas M."/>
            <person name="Bedics A."/>
            <person name="Toth E."/>
            <person name="Tancsics A."/>
            <person name="Boka K."/>
            <person name="Marati G."/>
            <person name="Kriszt B."/>
            <person name="Cserhati M."/>
        </authorList>
    </citation>
    <scope>NUCLEOTIDE SEQUENCE [LARGE SCALE GENOMIC DNA]</scope>
    <source>
        <strain evidence="3 4">JCM 18446</strain>
    </source>
</reference>
<dbReference type="Proteomes" id="UP001580430">
    <property type="component" value="Unassembled WGS sequence"/>
</dbReference>
<feature type="domain" description="Ketoreductase" evidence="2">
    <location>
        <begin position="11"/>
        <end position="191"/>
    </location>
</feature>
<keyword evidence="4" id="KW-1185">Reference proteome</keyword>
<proteinExistence type="inferred from homology"/>
<comment type="similarity">
    <text evidence="1">Belongs to the short-chain dehydrogenases/reductases (SDR) family.</text>
</comment>
<evidence type="ECO:0000259" key="2">
    <source>
        <dbReference type="SMART" id="SM00822"/>
    </source>
</evidence>